<proteinExistence type="predicted"/>
<dbReference type="SUPFAM" id="SSF53474">
    <property type="entry name" value="alpha/beta-Hydrolases"/>
    <property type="match status" value="1"/>
</dbReference>
<protein>
    <recommendedName>
        <fullName evidence="3">Alpha/beta hydrolase</fullName>
    </recommendedName>
</protein>
<dbReference type="Proteomes" id="UP000177026">
    <property type="component" value="Unassembled WGS sequence"/>
</dbReference>
<dbReference type="Pfam" id="PF06821">
    <property type="entry name" value="Ser_hydrolase"/>
    <property type="match status" value="1"/>
</dbReference>
<dbReference type="EMBL" id="MFZI01000068">
    <property type="protein sequence ID" value="OGK18557.1"/>
    <property type="molecule type" value="Genomic_DNA"/>
</dbReference>
<dbReference type="InterPro" id="IPR029058">
    <property type="entry name" value="AB_hydrolase_fold"/>
</dbReference>
<evidence type="ECO:0000313" key="2">
    <source>
        <dbReference type="Proteomes" id="UP000177026"/>
    </source>
</evidence>
<dbReference type="Gene3D" id="3.40.50.1820">
    <property type="entry name" value="alpha/beta hydrolase"/>
    <property type="match status" value="1"/>
</dbReference>
<gene>
    <name evidence="1" type="ORF">A2866_00220</name>
</gene>
<dbReference type="PANTHER" id="PTHR15394">
    <property type="entry name" value="SERINE HYDROLASE RBBP9"/>
    <property type="match status" value="1"/>
</dbReference>
<organism evidence="1 2">
    <name type="scientific">Candidatus Roizmanbacteria bacterium RIFCSPHIGHO2_01_FULL_39_8</name>
    <dbReference type="NCBI Taxonomy" id="1802033"/>
    <lineage>
        <taxon>Bacteria</taxon>
        <taxon>Candidatus Roizmaniibacteriota</taxon>
    </lineage>
</organism>
<dbReference type="AlphaFoldDB" id="A0A1F7GHV4"/>
<dbReference type="PANTHER" id="PTHR15394:SF3">
    <property type="entry name" value="SERINE HYDROLASE RBBP9"/>
    <property type="match status" value="1"/>
</dbReference>
<dbReference type="InterPro" id="IPR010662">
    <property type="entry name" value="RBBP9/YdeN"/>
</dbReference>
<comment type="caution">
    <text evidence="1">The sequence shown here is derived from an EMBL/GenBank/DDBJ whole genome shotgun (WGS) entry which is preliminary data.</text>
</comment>
<evidence type="ECO:0008006" key="3">
    <source>
        <dbReference type="Google" id="ProtNLM"/>
    </source>
</evidence>
<accession>A0A1F7GHV4</accession>
<evidence type="ECO:0000313" key="1">
    <source>
        <dbReference type="EMBL" id="OGK18557.1"/>
    </source>
</evidence>
<dbReference type="GO" id="GO:0016787">
    <property type="term" value="F:hydrolase activity"/>
    <property type="evidence" value="ECO:0007669"/>
    <property type="project" value="InterPro"/>
</dbReference>
<reference evidence="1 2" key="1">
    <citation type="journal article" date="2016" name="Nat. Commun.">
        <title>Thousands of microbial genomes shed light on interconnected biogeochemical processes in an aquifer system.</title>
        <authorList>
            <person name="Anantharaman K."/>
            <person name="Brown C.T."/>
            <person name="Hug L.A."/>
            <person name="Sharon I."/>
            <person name="Castelle C.J."/>
            <person name="Probst A.J."/>
            <person name="Thomas B.C."/>
            <person name="Singh A."/>
            <person name="Wilkins M.J."/>
            <person name="Karaoz U."/>
            <person name="Brodie E.L."/>
            <person name="Williams K.H."/>
            <person name="Hubbard S.S."/>
            <person name="Banfield J.F."/>
        </authorList>
    </citation>
    <scope>NUCLEOTIDE SEQUENCE [LARGE SCALE GENOMIC DNA]</scope>
</reference>
<sequence>MKNFDRIIILHGCPPSEKMVTPKDKRWMNWLEQKLKEKGFDAIAPDLPISWNPKYTDWKKEFEMYSFSKNSMFVGHSCGGAFMVRYLHETGKKIKKLILVAPAKVPVGDSDTRRDLYDFELPIDGSKIADEIVLFISNDFTHHLKSQKLYTESLNPRVIKLENKFHFLFFQMKTNEFPELLEEVLK</sequence>
<name>A0A1F7GHV4_9BACT</name>